<feature type="transmembrane region" description="Helical" evidence="8">
    <location>
        <begin position="4579"/>
        <end position="4599"/>
    </location>
</feature>
<dbReference type="Gene3D" id="1.20.1250.20">
    <property type="entry name" value="MFS general substrate transporter like domains"/>
    <property type="match status" value="1"/>
</dbReference>
<keyword evidence="6 8" id="KW-0472">Membrane</keyword>
<dbReference type="InterPro" id="IPR011115">
    <property type="entry name" value="SecA_DEAD"/>
</dbReference>
<feature type="compositionally biased region" description="Low complexity" evidence="7">
    <location>
        <begin position="5177"/>
        <end position="5186"/>
    </location>
</feature>
<dbReference type="Gene3D" id="3.90.1440.10">
    <property type="entry name" value="SecA, preprotein cross-linking domain"/>
    <property type="match status" value="1"/>
</dbReference>
<feature type="region of interest" description="Disordered" evidence="7">
    <location>
        <begin position="1596"/>
        <end position="1641"/>
    </location>
</feature>
<feature type="domain" description="SecA family profile" evidence="10">
    <location>
        <begin position="1907"/>
        <end position="2505"/>
    </location>
</feature>
<feature type="region of interest" description="Disordered" evidence="7">
    <location>
        <begin position="3211"/>
        <end position="3252"/>
    </location>
</feature>
<dbReference type="InterPro" id="IPR014018">
    <property type="entry name" value="SecA_motor_DEAD"/>
</dbReference>
<evidence type="ECO:0000256" key="6">
    <source>
        <dbReference type="ARBA" id="ARBA00023136"/>
    </source>
</evidence>
<evidence type="ECO:0000259" key="10">
    <source>
        <dbReference type="PROSITE" id="PS51196"/>
    </source>
</evidence>
<dbReference type="PROSITE" id="PS51196">
    <property type="entry name" value="SECA_MOTOR_DEAD"/>
    <property type="match status" value="1"/>
</dbReference>
<evidence type="ECO:0000256" key="2">
    <source>
        <dbReference type="ARBA" id="ARBA00022448"/>
    </source>
</evidence>
<dbReference type="PANTHER" id="PTHR23513:SF11">
    <property type="entry name" value="STAPHYLOFERRIN A TRANSPORTER"/>
    <property type="match status" value="1"/>
</dbReference>
<feature type="transmembrane region" description="Helical" evidence="8">
    <location>
        <begin position="4447"/>
        <end position="4466"/>
    </location>
</feature>
<feature type="region of interest" description="Disordered" evidence="7">
    <location>
        <begin position="2988"/>
        <end position="3028"/>
    </location>
</feature>
<dbReference type="SUPFAM" id="SSF81606">
    <property type="entry name" value="PP2C-like"/>
    <property type="match status" value="1"/>
</dbReference>
<dbReference type="InterPro" id="IPR010290">
    <property type="entry name" value="TM_effector"/>
</dbReference>
<feature type="transmembrane region" description="Helical" evidence="8">
    <location>
        <begin position="6777"/>
        <end position="6798"/>
    </location>
</feature>
<feature type="transmembrane region" description="Helical" evidence="8">
    <location>
        <begin position="6575"/>
        <end position="6596"/>
    </location>
</feature>
<feature type="domain" description="Major facilitator superfamily (MFS) profile" evidence="9">
    <location>
        <begin position="6575"/>
        <end position="7032"/>
    </location>
</feature>
<protein>
    <recommendedName>
        <fullName evidence="14">Papain fold toxin 1 (Glutamine deamidase) of polymorphic toxin system</fullName>
    </recommendedName>
</protein>
<dbReference type="SUPFAM" id="SSF52540">
    <property type="entry name" value="P-loop containing nucleoside triphosphate hydrolases"/>
    <property type="match status" value="1"/>
</dbReference>
<feature type="compositionally biased region" description="Basic and acidic residues" evidence="7">
    <location>
        <begin position="1472"/>
        <end position="1484"/>
    </location>
</feature>
<feature type="transmembrane region" description="Helical" evidence="8">
    <location>
        <begin position="4243"/>
        <end position="4270"/>
    </location>
</feature>
<evidence type="ECO:0000256" key="4">
    <source>
        <dbReference type="ARBA" id="ARBA00022692"/>
    </source>
</evidence>
<feature type="region of interest" description="Disordered" evidence="7">
    <location>
        <begin position="1453"/>
        <end position="1484"/>
    </location>
</feature>
<feature type="transmembrane region" description="Helical" evidence="8">
    <location>
        <begin position="7010"/>
        <end position="7028"/>
    </location>
</feature>
<dbReference type="PANTHER" id="PTHR23513">
    <property type="entry name" value="INTEGRAL MEMBRANE EFFLUX PROTEIN-RELATED"/>
    <property type="match status" value="1"/>
</dbReference>
<accession>A0ABN1PBM9</accession>
<feature type="transmembrane region" description="Helical" evidence="8">
    <location>
        <begin position="4060"/>
        <end position="4082"/>
    </location>
</feature>
<evidence type="ECO:0000256" key="5">
    <source>
        <dbReference type="ARBA" id="ARBA00022989"/>
    </source>
</evidence>
<keyword evidence="3" id="KW-1003">Cell membrane</keyword>
<feature type="compositionally biased region" description="Basic and acidic residues" evidence="7">
    <location>
        <begin position="115"/>
        <end position="128"/>
    </location>
</feature>
<feature type="transmembrane region" description="Helical" evidence="8">
    <location>
        <begin position="4514"/>
        <end position="4533"/>
    </location>
</feature>
<dbReference type="SMART" id="SM00332">
    <property type="entry name" value="PP2Cc"/>
    <property type="match status" value="1"/>
</dbReference>
<sequence>MFVQADAGDGYAMTSVACSNEARCTKSYAAHVEFDISWAQQQNWDQDGGIWNARRFGDCSGSSGAGCGLYRNGNDVECTGDCSNFRQSMSTPTFTMLAPALKKTAVYVQAELDPETQRKAEQTGRDLQDAGLGDRLVKQGATDNHIARAYANEKEDKEQLAAEADQTADTAYEDAVAEGASAAEAKSIAQNYRASYFDAVAGALTAYGRKPPAPVAGATGGPMSELKAAADHKARFDALHEAADQAAEALRSKLRAGLSEDRSAPTVASANAHADARMQAALDLAAEAQKLGRENAARHGASKDLAAKAGNQLRTDYLTVVNGMPAAVRGQWDANQRAKSALPQAARDALAPARAAANGAPDNVLKAAYGHWRRSPAIAEGQDAAADAAEFGIRFAGDPLKLRKGGPGAWTSRATWGSRPDVIAKTRADAKYDYSQDIGATVREHGVPGPTHSETGLPGYLLEPGDPSTPAGHLTTVLGIEEGQTRNKREIAAAAADVWRGAGVGFEPGLLDNQLENLAGDAAREAPGLVADGMDRAGDLAAQEARLRGKNADEVENARFQAAEEYLAALGTEIGKDGTAPGYVVDELSGTGAVEPGMAAVAAHPALADGKVSPDEVDALSEAYEAASDSLAGASNPLAALAPHIPRGPVARHADQRADAMADSRVVETLVPEEDVNAAGFVVLRPEHALDELRTREQRLDGARAHQQALEPEIDDLAAFVGDYTEKFEATEGRPLSRQEELLLGVQYRQILAEEDRLNSEIGKRQTAVVEQMDRLIPVDIAITEAIGNTTAAQNLRAASANLDKILSVDPALPRTATSEERNEVTSLVNKLYSLAERGYADVRDSSATVGLLGGMLLPSSGAPDARLAATSVVRLPTYAGGISSDPGNRVREIFEDMSAEEQAGFAAHFTPARFEREHIRDAETFMDMYIEELPETATPAERAARFDAFVQAVESGEVDIDDFDRVTRFLSDEVRAQLDDARPAPGMQGTLIFNRAATNKLDNIAEGARYVLAVVGASDEGAEVAGNAVRDIGTIVINAPVGAAQAVEWGIESVQYSVGAWREVVLPGGRHFDAATSGRIRTRPGDTWDKAYTRKDPFLGNLFVTPTMNMVRRWGPAVIKQDFSTVINGDPENGVMGYREHPVLSLMEDLTPFTVLGGAASLGLRIPAVAATSAARAAARVAMVARAESSQVGRLAARGLTKIRIHGKEFDLSDAGGLGSYRQWDSWRIADLDHQVEVAAGRALDLNRYADAVAIPSHPVGSVLELIPTGGPARWLREALDLPERRDLPLERQQHDAVADIRIDPSYAPDLNDCVQWCVRAADDHLWRAGKPVPGVPGPATFFPERAAGDVLAELEQRYGRQPQVMSADQIPQLEDGFYLVWSHRSDGSRDHMFTLVVEDGEAAFRDKQGNLAPDSPEVKNIVGVVPIDGENLDGAGTGLFPIVGELFGARHEDPDRPLHRDQPLPLAPHLDPEKARSTRVPPESERLYVRDGLFYRAGTRQLLEEPSSIWSYVLDEHGNIYVVEPVVGHRGVLGDNGRVAAAGLLAIVPGRPGQVAHMNTHSGGFPDRHRGKSDFGNRDQLERVLQERGVDLTRVSPSLDQGPEHAAWKVPNSVRRPRPNPPSGGTRSPQTPPSAAPTRPVGGCFEAMCAYGALPSPDAVDLTALPKGTLTDPTAARDGVQGVFRGRFVPGSYEQLEWEFAGAPDGAEYVMWTWEDGGSTSHMVYGRAAGGQMEFYDQRGRLTDEEARAELADTRLVLRRGFPGSGRDLDVRGVAPVGAIDGSAVPERHEPGPDRGTGPAGHPLPPSGGARGAGPAAGGSGGAGPGTPDSATIATGLPAPSGPAATTRPDPEGHAPQTATSNWESALPPPGGAAAPAHHGQQAPVPDTEANWIAEAAEVAYLESRKLQEAKLQEAAAGALPAGPNAVPDTAHLPARERRIVDAALREAIDDNEEWARQRTAGFAGLSNSELARKIQEAAGRDERFPLLIELVHRTEESDGQPIVLTTSQQAALRLALSGNHVVQLAQSEGKTLVDALAGLVNALEGRPVDMLFATPKLLAGTRDVLHRLAGELGVPVHELPSHSGDAGSALATYRLSEGPGITLGTDSQFQHHYAHEKHRRSSLDEGHRELAPRRRALHVTEADRLGYEEAASRKIIAVPVPGPAPDAEALGKILEAAATLDRKHYRPRNRLRKQFELTREGERLVADALSGHVDDWTAVDIEKALAALQASRRRHYIVDNGEVVILGKFSKRPQPGHRWAFHHFVEAKEGVPVRPEQRTVASTDAREFYGLYERRSGTTGTARYAARVFEKHYGMRVVEVPRSKTSFLEESTHTFATESQADEFAAHVYAHGIADVRPVFVAERGIAESEAGGERYGTPFVVNGESLPHWETEVLGHAGEAGVGSVHDPGFGLGIDVRLGAGDKAQHDAINERGGAVLVVRVTNPSQASGSQLKTRVGRHGDPGFVFVVRSLGDPALDEYANPRRLRELREKYRGHSGRIVDPAVDALFEQAVRTAEQRHRVALDRVFDGEDGPDSLVHAAEPAADPHPTTARATDLDPAVAAQRGAAGAEVATAGTAAARARAALAEAWRAPWQGDATAHPVFQATVDFIRAEIAMAGALQRYRELLGATPATEDDSDRVTAPAATLTLEEVGRAYSLALDGKHDEAAAILTAAAAEAALTVHRNGGTWVGAGPTAQAAHLAAITVRRADETGADVHVVFAHLLALVAKLPGDVAVDVTARELEAELMRQLRRLTREAELADRLGTSPGQVAATVRVGVRLLDERLGGNWSEGGDEPSALELMVTRELHVFVAWARGAAVEDIAAELGIGTTQVDEWLDMAIDWLAGPASRPVVTEADVRAQALADRSGGNGDKQWWFVRNHLRAVQSGLHPAEQVDWDGDNRVEELIAHIRNPGNGDGRHRAPAYRAFLDNGITTITQVAALDDGALAAMGLGGSATTAIRKALEREAIKEVLARHAQIDSDRREAVLPPVEGADRGAGGSPVGPAGGPPSGTTLGSLPGGRGSGADGVPPFVEGVAWFGLLGRAAAAVVFAGVKLVRDVRARGPPRATEVLSRLVRALTALRVRVLGVRLGAAAAGTALAGALLGAMLGGPATAAAAAIEPGRGDAAIESVVPERGPVGAVAPEAARDDSVVVRVVPGDTIFGLTRRYGLSGYDRVTSDDPVRAAEIEANPDLIFAGEQLRILLPPAQGPGPGTEEAPLPPRSSHVSPDGGPGPADTTPPVDEGPQPPAYVRITIDVARKILGGAVVALAVFALWQRRLAPRVHWWARNLPVEVQVWLLWGRDAVRAALSSPARAWGALRSRVAAWPPGIQLWLLWGGDWAKAPLAWPARILSGAATFLRTLKPSGEGRLYPTGLQPLLGPVGDWVFQLLHVKLALKKKVPGSKPQTFRECVRGLWQLVKSKVWNRAATVGPQFRESLYAQVPLPRWWDELFELWLGGSGGNYGVVSVLDQADNLNFRTKMRNRVVGMFPLLRLDAVLVVARLFALRVGLVHFEVPGKKIERKVPSPAVVGFHPVRRLVNWVAGHDWALVTWQVFSYISQVHFLIGVGPPDPYQPAWAELRFAPLKVEVVRDGKVVRTISLIAAPAKAVRAVVLASARAVGRILPAAFLRRLAAVPARFRTRRVHYELKIKRRGLTRINADLGRKRDLLGEVEKALEQLGDGVRSPGPRPRDVAFFTLTGAPVRVDDLIAARRDRLEKLRSKLIDAIRTDQQSIRAIQESLTVLWDVDGSATQGSTRSAVGSQMRMTGVLGAISEPGRSGANGDSAWAAASQARVVAVIADEQGGFGSATPASAKAVGAAKDAATKRPSSTTGAQLARAMYDSAAEATTPAADALDAPSTALLGAVVTHTDSGTEVVLVGVGDGRAYLIRRTGAELLTIDDSMATEESAEGPVHSDPHSASTRWLGARPAPEPHVVERTVHEPALLVLVTDGVSDRFATPEDLAAAVDFDSGLNEPFTAARQVDDAAASRGAADDRTTVVVALDGPENTGDHQPGDGAPKGSAGGLHTAPAAVFAALVALVSVLAVALGGVGPAILVALGVVAALVAPGLTAVLLGRAWKALRAGRAAGGGRGTGSGPNGSDGENPSRRDGGPEAGADRAPEVDPSRRSDGRHDARPRAPPRRIVSLLVRAAGAALTALRTGGARAAPPTAQLDDRFLPTGRAGRGARWLLAGAAGLAVGVAAAPVEVAVPGGAALLAAVAVGGAIVGAFGNRGQWVAVGVIGVLVAVVGPVVLVVAFPAWRAVEGNAAFALRGMLTLAEPRPGPLGALLAAPLIGTFVVGVLTLVPAATTGPWLDRVVSGLYAVTVAIFGMSAVTVAYDLARGRSEPVHRVVQGLVTWVAYPITSNVGNVLLTIKYGWVAFDPVMLAVTVVLGVAFAHAAVLGIAATLRPHRFTGTYLRAMGAVGSITLLYWGVLAIWPAQWAVLVGPGVVAGLVWGLTKDAAWRARMIRGPPGDPSWTPVLINVGVPGLLAAWLGARFLAGLDLGTAGTITAVAAHVTVVALWMVHRALPANPAPGHGTGRPARKWGRIAVGFGAAVLAWAAVFGQGVLTGTVPAAVMAVLVSPVLALLAHQVWTHGPPWARMVIRAGVVVAVLVAIHFATVGSAAAAVPGGGSGLAVSVPGAPVWVALGAVTLTASVVAVLAVRKATSTADPRAGTALLGRGRGLVDRRTVRALLDELTRVIESAGTLTVRERAGVVAVLRRMDVDRHVLASVVAALMGPEQPELGDGWALRNSLWASVTRPGHYPGDLAGALQHVRERARQILLDEVPGHLRGAVSAADADAPQLAYLHGAFPARYRRDEPRDAEIARTIAAARAELQAGDPAAADALLDAAERAAATGFGPQEAFTPVHGALREVRAEAALLRFVTALRQTGVDESRFAIIGGLAVRARTGAPRRPKDVDVAVLLEPADRWRLVGALEAAGFVVVSTVTGRFHPGADGAEFEEISGPDPAKPLTGAGFRTSAPGGRPVTFDVAFDELGIEALLVRGAAPAGAAGVPVPVATVPGLIVSKLLSARQEDMRDVDDLLRVATPDEIAAVRSVVARALALGDDWRAAIGDDPAVAGSARAARWWHRALGGHRLWAGVVLLGVVVAVAVAGLDAAAGVAGVLAFGVIRRDGGPDPAAIAPDRERPAARAETRARAPPPGSGPASGTPASRQRGVVPPASSWPVADGHPSTGGNEWVNRARFPSGRSSRHPGTPGPAASSPDATRPFPITPGTRSRSATAAGSTAEARGRSAAAPERTARNDPRTPRGRAWALLTIGVLVVAAAVLTAVHGFGTAVEAALAASSGGAAILLPPLGRPAVNTPDECGICRSDASSFRSILPDLEENAVVDGDLPLPYLSDDLPLMVLDRDRALPWLRRAGLEDLPDRMVTFPRWSLERGGSVAVVFRHVLLELRDLDARGLPVEWWWRGVADHERGHLTFAWGTGSGRRHDEDAAALLTELADLRSWAHAGPDGLALLRELDVEPRLHAMPRLDLRGAMYQVEADGRIVAIHKLATPLLPNEPAREIAAYVFSDGLGTGLVPVTIRWRGGSAQRWVAPSVRNPSVQDFRLVVQQVAAGLDYGIAATDRATATYTNFFATGAGAGGELRPRLYDNGDAFPGRRELATGAPVDIRSPFVRAHRGVTWEADALELFRAADLQTIATRAAASSGLGDDEVEMAVERLEEIRRRGAITGEVWEAQKRHARRPRGGAVAVLRDGGEGARLSDAQNRHVQDLLRTLPRQPVPVASRAHGLVDPHAVWAEHEYRPTLHAVTGLNGHLRDEPFAVVLYTAPDPDRPGRLAVFVDARVLVRMPLLTERQRAQLAERELARLRDVDEDRVQRMPLPPSAALHALVRPELGAGLVVGSMPEADHRRAAVLFAGGLGRLPDSQEGGKVAIDWRSWSRFEQLGLDRLRTDMITFTVVDVHGRRWTAMFRHTRAELDGLIHANLLTEDFDRLLESAGADPARQAAVEALLTVARIRRDEIARRRERDAPTAAGTGSLRALLAQVARNPGITLEQLRAAVLSVPAEQARAVVHVLAGSGLVRVGRDGDAVAPVQRVTALSVPREEMPGDVRAVLDGVLTTHPGLWEGQLLERVRPLLGLLARLPVPGLVDRGAQTYLDALHTLAATPSGVGADDASGVAPAVIRVLHEAGLLARHGPGDRPYRVPAQVRQLLGDLAGVDDVDEPAYRRELAVLAGVLGRVPASRDGTSAEMSASLARLRTLEGSPLRRVRERPISLSRAVPEQWLTARELIGVIARAGERGVGVDDLEDALSQPRKSFHARLGVLVRWGLVDAAPVPDADGAERRLRYSLPAHTRALVHDVDNRSGQADPGYAALLDDLAVWLDLHGNQLRQIPTNTVRHGWVVELIQAIADHPAGPLPADLMSRTHRASVRSLLELLDERGEMLVRDFASTQGMPVTTAGSRAMTLVAAGLLDRRRVSVRRHVRYVYSVSGDAMDLLADLDNRTDPALPAEYAGALDALAPMVETALPLLSGSREAGRFVDIVRAVRERAPGPTTASMRREPDDTGLQAHPATIAFALSAVVVAAPVLGAGPALPVLLGAMGGLVVLGLVVALRAWAGRPAAGRPVAGVVRAAAAALRAVGRWFRHLPGRSSSPRSAVFASLEDRNFRRYLIGQAVSELGGWMHYTAQVWLVLRLTGGDPMALALVSFMPFVPRVLVLLWGGVLADRLDKRRLLIWTNVALAASAVLLGVLDLTGAIALVHVYLASVFTAAVTSIGGPSRKALLREMVPEERMANAGGLMSMATEIAVIVGPAVAGVLVGVLATGWLFLANAASFAAVVASLLVIDPNSVRRAATQKRLALRDAVRDGLRYVRVRPELVAAMALVGIVAAFGKSLALKVPLLVGAGFGAGATAAGVLTAVVAVGALLGAVLAARRVELAPVRVVVGWAVGFGVLGAAAGLMPSLWLTGAVLAAAGLAEVLFTRLADHRVQLVDREMSGRVNSLQSLVLTVVPLTAPLIGLHAEWFGGRGPMWMGGALTIVGALAVALWLRRATGPRVRAAALRTLPTTSMAVPWRAPPVALVVVAAVIALGGAAITGPGAGVLGFLAGAGQAAIIAGTVVAGGVWLARSSLAPRLLRWVGRTVTVLATAVGVPILAAALPLS</sequence>
<keyword evidence="2" id="KW-0813">Transport</keyword>
<feature type="transmembrane region" description="Helical" evidence="8">
    <location>
        <begin position="6804"/>
        <end position="6824"/>
    </location>
</feature>
<comment type="caution">
    <text evidence="12">The sequence shown here is derived from an EMBL/GenBank/DDBJ whole genome shotgun (WGS) entry which is preliminary data.</text>
</comment>
<feature type="transmembrane region" description="Helical" evidence="8">
    <location>
        <begin position="7081"/>
        <end position="7105"/>
    </location>
</feature>
<feature type="transmembrane region" description="Helical" evidence="8">
    <location>
        <begin position="7117"/>
        <end position="7138"/>
    </location>
</feature>
<feature type="transmembrane region" description="Helical" evidence="8">
    <location>
        <begin position="4487"/>
        <end position="4508"/>
    </location>
</feature>
<dbReference type="SMART" id="SM00331">
    <property type="entry name" value="PP2C_SIG"/>
    <property type="match status" value="1"/>
</dbReference>
<feature type="transmembrane region" description="Helical" evidence="8">
    <location>
        <begin position="6680"/>
        <end position="6700"/>
    </location>
</feature>
<dbReference type="Pfam" id="PF13672">
    <property type="entry name" value="PP2C_2"/>
    <property type="match status" value="1"/>
</dbReference>
<feature type="transmembrane region" description="Helical" evidence="8">
    <location>
        <begin position="7058"/>
        <end position="7075"/>
    </location>
</feature>
<feature type="region of interest" description="Disordered" evidence="7">
    <location>
        <begin position="115"/>
        <end position="136"/>
    </location>
</feature>
<feature type="domain" description="PPM-type phosphatase" evidence="11">
    <location>
        <begin position="3784"/>
        <end position="4009"/>
    </location>
</feature>
<evidence type="ECO:0000256" key="1">
    <source>
        <dbReference type="ARBA" id="ARBA00004651"/>
    </source>
</evidence>
<reference evidence="12 13" key="1">
    <citation type="journal article" date="2019" name="Int. J. Syst. Evol. Microbiol.">
        <title>The Global Catalogue of Microorganisms (GCM) 10K type strain sequencing project: providing services to taxonomists for standard genome sequencing and annotation.</title>
        <authorList>
            <consortium name="The Broad Institute Genomics Platform"/>
            <consortium name="The Broad Institute Genome Sequencing Center for Infectious Disease"/>
            <person name="Wu L."/>
            <person name="Ma J."/>
        </authorList>
    </citation>
    <scope>NUCLEOTIDE SEQUENCE [LARGE SCALE GENOMIC DNA]</scope>
    <source>
        <strain evidence="12 13">JCM 11117</strain>
    </source>
</reference>
<keyword evidence="4 8" id="KW-0812">Transmembrane</keyword>
<evidence type="ECO:0000259" key="9">
    <source>
        <dbReference type="PROSITE" id="PS50850"/>
    </source>
</evidence>
<dbReference type="CDD" id="cd06173">
    <property type="entry name" value="MFS_MefA_like"/>
    <property type="match status" value="1"/>
</dbReference>
<feature type="region of interest" description="Disordered" evidence="7">
    <location>
        <begin position="4092"/>
        <end position="4145"/>
    </location>
</feature>
<dbReference type="Gene3D" id="3.60.40.10">
    <property type="entry name" value="PPM-type phosphatase domain"/>
    <property type="match status" value="1"/>
</dbReference>
<feature type="transmembrane region" description="Helical" evidence="8">
    <location>
        <begin position="6712"/>
        <end position="6730"/>
    </location>
</feature>
<dbReference type="Pfam" id="PF05977">
    <property type="entry name" value="MFS_3"/>
    <property type="match status" value="1"/>
</dbReference>
<evidence type="ECO:0008006" key="14">
    <source>
        <dbReference type="Google" id="ProtNLM"/>
    </source>
</evidence>
<feature type="transmembrane region" description="Helical" evidence="8">
    <location>
        <begin position="4653"/>
        <end position="4672"/>
    </location>
</feature>
<organism evidence="12 13">
    <name type="scientific">Pseudonocardia zijingensis</name>
    <dbReference type="NCBI Taxonomy" id="153376"/>
    <lineage>
        <taxon>Bacteria</taxon>
        <taxon>Bacillati</taxon>
        <taxon>Actinomycetota</taxon>
        <taxon>Actinomycetes</taxon>
        <taxon>Pseudonocardiales</taxon>
        <taxon>Pseudonocardiaceae</taxon>
        <taxon>Pseudonocardia</taxon>
    </lineage>
</organism>
<dbReference type="InterPro" id="IPR001932">
    <property type="entry name" value="PPM-type_phosphatase-like_dom"/>
</dbReference>
<feature type="transmembrane region" description="Helical" evidence="8">
    <location>
        <begin position="6857"/>
        <end position="6876"/>
    </location>
</feature>
<feature type="compositionally biased region" description="Gly residues" evidence="7">
    <location>
        <begin position="1811"/>
        <end position="1827"/>
    </location>
</feature>
<dbReference type="SUPFAM" id="SSF103473">
    <property type="entry name" value="MFS general substrate transporter"/>
    <property type="match status" value="1"/>
</dbReference>
<feature type="transmembrane region" description="Helical" evidence="8">
    <location>
        <begin position="4554"/>
        <end position="4573"/>
    </location>
</feature>
<evidence type="ECO:0000256" key="7">
    <source>
        <dbReference type="SAM" id="MobiDB-lite"/>
    </source>
</evidence>
<feature type="compositionally biased region" description="Low complexity" evidence="7">
    <location>
        <begin position="5247"/>
        <end position="5269"/>
    </location>
</feature>
<keyword evidence="5 8" id="KW-1133">Transmembrane helix</keyword>
<gene>
    <name evidence="12" type="ORF">GCM10009559_09790</name>
</gene>
<feature type="compositionally biased region" description="Gly residues" evidence="7">
    <location>
        <begin position="4093"/>
        <end position="4106"/>
    </location>
</feature>
<dbReference type="PROSITE" id="PS50850">
    <property type="entry name" value="MFS"/>
    <property type="match status" value="1"/>
</dbReference>
<feature type="transmembrane region" description="Helical" evidence="8">
    <location>
        <begin position="4218"/>
        <end position="4236"/>
    </location>
</feature>
<proteinExistence type="predicted"/>
<feature type="transmembrane region" description="Helical" evidence="8">
    <location>
        <begin position="6736"/>
        <end position="6756"/>
    </location>
</feature>
<feature type="transmembrane region" description="Helical" evidence="8">
    <location>
        <begin position="4391"/>
        <end position="4412"/>
    </location>
</feature>
<evidence type="ECO:0000256" key="3">
    <source>
        <dbReference type="ARBA" id="ARBA00022475"/>
    </source>
</evidence>
<feature type="transmembrane region" description="Helical" evidence="8">
    <location>
        <begin position="4290"/>
        <end position="4312"/>
    </location>
</feature>
<feature type="transmembrane region" description="Helical" evidence="8">
    <location>
        <begin position="6985"/>
        <end position="7004"/>
    </location>
</feature>
<dbReference type="Gene3D" id="3.40.50.300">
    <property type="entry name" value="P-loop containing nucleotide triphosphate hydrolases"/>
    <property type="match status" value="1"/>
</dbReference>
<feature type="transmembrane region" description="Helical" evidence="8">
    <location>
        <begin position="6943"/>
        <end position="6964"/>
    </location>
</feature>
<feature type="compositionally biased region" description="Low complexity" evidence="7">
    <location>
        <begin position="1874"/>
        <end position="1886"/>
    </location>
</feature>
<feature type="transmembrane region" description="Helical" evidence="8">
    <location>
        <begin position="6548"/>
        <end position="6568"/>
    </location>
</feature>
<evidence type="ECO:0000256" key="8">
    <source>
        <dbReference type="SAM" id="Phobius"/>
    </source>
</evidence>
<evidence type="ECO:0000259" key="11">
    <source>
        <dbReference type="PROSITE" id="PS51746"/>
    </source>
</evidence>
<feature type="transmembrane region" description="Helical" evidence="8">
    <location>
        <begin position="5110"/>
        <end position="5143"/>
    </location>
</feature>
<evidence type="ECO:0000313" key="13">
    <source>
        <dbReference type="Proteomes" id="UP001499967"/>
    </source>
</evidence>
<feature type="region of interest" description="Disordered" evidence="7">
    <location>
        <begin position="1763"/>
        <end position="1887"/>
    </location>
</feature>
<dbReference type="SUPFAM" id="SSF81767">
    <property type="entry name" value="Pre-protein crosslinking domain of SecA"/>
    <property type="match status" value="1"/>
</dbReference>
<dbReference type="InterPro" id="IPR036259">
    <property type="entry name" value="MFS_trans_sf"/>
</dbReference>
<feature type="transmembrane region" description="Helical" evidence="8">
    <location>
        <begin position="6918"/>
        <end position="6937"/>
    </location>
</feature>
<dbReference type="PROSITE" id="PS51746">
    <property type="entry name" value="PPM_2"/>
    <property type="match status" value="1"/>
</dbReference>
<feature type="compositionally biased region" description="Gly residues" evidence="7">
    <location>
        <begin position="3001"/>
        <end position="3015"/>
    </location>
</feature>
<feature type="compositionally biased region" description="Basic and acidic residues" evidence="7">
    <location>
        <begin position="1453"/>
        <end position="1464"/>
    </location>
</feature>
<dbReference type="EMBL" id="BAAAHP010000027">
    <property type="protein sequence ID" value="GAA0925140.1"/>
    <property type="molecule type" value="Genomic_DNA"/>
</dbReference>
<dbReference type="InterPro" id="IPR036670">
    <property type="entry name" value="SecA_X-link_sf"/>
</dbReference>
<dbReference type="Pfam" id="PF07517">
    <property type="entry name" value="SecA_DEAD"/>
    <property type="match status" value="1"/>
</dbReference>
<dbReference type="InterPro" id="IPR036457">
    <property type="entry name" value="PPM-type-like_dom_sf"/>
</dbReference>
<feature type="transmembrane region" description="Helical" evidence="8">
    <location>
        <begin position="4324"/>
        <end position="4345"/>
    </location>
</feature>
<feature type="compositionally biased region" description="Basic and acidic residues" evidence="7">
    <location>
        <begin position="4111"/>
        <end position="4143"/>
    </location>
</feature>
<feature type="compositionally biased region" description="Basic and acidic residues" evidence="7">
    <location>
        <begin position="5156"/>
        <end position="5169"/>
    </location>
</feature>
<dbReference type="InterPro" id="IPR027417">
    <property type="entry name" value="P-loop_NTPase"/>
</dbReference>
<evidence type="ECO:0000313" key="12">
    <source>
        <dbReference type="EMBL" id="GAA0925140.1"/>
    </source>
</evidence>
<name>A0ABN1PBM9_9PSEU</name>
<feature type="transmembrane region" description="Helical" evidence="8">
    <location>
        <begin position="6888"/>
        <end position="6911"/>
    </location>
</feature>
<dbReference type="SMART" id="SM00957">
    <property type="entry name" value="SecA_DEAD"/>
    <property type="match status" value="1"/>
</dbReference>
<feature type="transmembrane region" description="Helical" evidence="8">
    <location>
        <begin position="4192"/>
        <end position="4212"/>
    </location>
</feature>
<keyword evidence="13" id="KW-1185">Reference proteome</keyword>
<feature type="transmembrane region" description="Helical" evidence="8">
    <location>
        <begin position="4424"/>
        <end position="4441"/>
    </location>
</feature>
<feature type="transmembrane region" description="Helical" evidence="8">
    <location>
        <begin position="4611"/>
        <end position="4633"/>
    </location>
</feature>
<dbReference type="InterPro" id="IPR020846">
    <property type="entry name" value="MFS_dom"/>
</dbReference>
<feature type="region of interest" description="Disordered" evidence="7">
    <location>
        <begin position="5148"/>
        <end position="5280"/>
    </location>
</feature>
<comment type="subcellular location">
    <subcellularLocation>
        <location evidence="1">Cell membrane</location>
        <topology evidence="1">Multi-pass membrane protein</topology>
    </subcellularLocation>
</comment>
<dbReference type="Proteomes" id="UP001499967">
    <property type="component" value="Unassembled WGS sequence"/>
</dbReference>
<feature type="region of interest" description="Disordered" evidence="7">
    <location>
        <begin position="4010"/>
        <end position="4030"/>
    </location>
</feature>